<dbReference type="PANTHER" id="PTHR43194:SF5">
    <property type="entry name" value="PIMELOYL-[ACYL-CARRIER PROTEIN] METHYL ESTER ESTERASE"/>
    <property type="match status" value="1"/>
</dbReference>
<evidence type="ECO:0000313" key="4">
    <source>
        <dbReference type="Proteomes" id="UP000317648"/>
    </source>
</evidence>
<keyword evidence="2" id="KW-0732">Signal</keyword>
<feature type="signal peptide" evidence="2">
    <location>
        <begin position="1"/>
        <end position="21"/>
    </location>
</feature>
<evidence type="ECO:0000256" key="2">
    <source>
        <dbReference type="SAM" id="SignalP"/>
    </source>
</evidence>
<dbReference type="KEGG" id="lcre:Pla8534_10790"/>
<proteinExistence type="predicted"/>
<evidence type="ECO:0000313" key="3">
    <source>
        <dbReference type="EMBL" id="QDU93299.1"/>
    </source>
</evidence>
<dbReference type="OrthoDB" id="256394at2"/>
<feature type="chain" id="PRO_5022075964" evidence="2">
    <location>
        <begin position="22"/>
        <end position="358"/>
    </location>
</feature>
<dbReference type="InterPro" id="IPR050228">
    <property type="entry name" value="Carboxylesterase_BioH"/>
</dbReference>
<dbReference type="SUPFAM" id="SSF53474">
    <property type="entry name" value="alpha/beta-Hydrolases"/>
    <property type="match status" value="1"/>
</dbReference>
<dbReference type="Gene3D" id="3.40.50.1820">
    <property type="entry name" value="alpha/beta hydrolase"/>
    <property type="match status" value="1"/>
</dbReference>
<evidence type="ECO:0000256" key="1">
    <source>
        <dbReference type="SAM" id="MobiDB-lite"/>
    </source>
</evidence>
<dbReference type="EMBL" id="CP036433">
    <property type="protein sequence ID" value="QDU93299.1"/>
    <property type="molecule type" value="Genomic_DNA"/>
</dbReference>
<dbReference type="GO" id="GO:0016787">
    <property type="term" value="F:hydrolase activity"/>
    <property type="evidence" value="ECO:0007669"/>
    <property type="project" value="UniProtKB-KW"/>
</dbReference>
<dbReference type="InterPro" id="IPR029058">
    <property type="entry name" value="AB_hydrolase_fold"/>
</dbReference>
<dbReference type="RefSeq" id="WP_145049988.1">
    <property type="nucleotide sequence ID" value="NZ_CP036433.1"/>
</dbReference>
<organism evidence="3 4">
    <name type="scientific">Lignipirellula cremea</name>
    <dbReference type="NCBI Taxonomy" id="2528010"/>
    <lineage>
        <taxon>Bacteria</taxon>
        <taxon>Pseudomonadati</taxon>
        <taxon>Planctomycetota</taxon>
        <taxon>Planctomycetia</taxon>
        <taxon>Pirellulales</taxon>
        <taxon>Pirellulaceae</taxon>
        <taxon>Lignipirellula</taxon>
    </lineage>
</organism>
<dbReference type="Proteomes" id="UP000317648">
    <property type="component" value="Chromosome"/>
</dbReference>
<feature type="region of interest" description="Disordered" evidence="1">
    <location>
        <begin position="186"/>
        <end position="220"/>
    </location>
</feature>
<gene>
    <name evidence="3" type="ORF">Pla8534_10790</name>
</gene>
<accession>A0A518DN85</accession>
<protein>
    <submittedName>
        <fullName evidence="3">Alpha/beta hydrolase family protein</fullName>
    </submittedName>
</protein>
<dbReference type="AlphaFoldDB" id="A0A518DN85"/>
<sequence precursor="true">MRAMLPACLILALFCATPALAQDDSPPLILEKMGLMFVGGRPTAMPGGGRFGGGGKQTQIAGQAPVHYLIPPAKARAGKRPVVMIPGMGLTSYLYLGTPDGREAWAQTFAKAGYPVYVFDEPNNAISGFEVARFTSTETPPRIMLWANESIWRRWGIGPEPGVPAENTRFPVAQIDQLQASMTPIMGGFSRGGGRRGGGRPGGRSSGPADGAKAEAGTPVAENPKVSALLQLLEKIGPATLLAHSAAGSTAFEAARQRPDLVKAIVAIEVAGSPSAADDLQNFSQIQFLGVYGDNFDLRPMAGRLEASRNMAKAITAAGGRGEVISLPEIGVHGNSHLMMQDNNNQEIARMILQRLEN</sequence>
<reference evidence="3 4" key="1">
    <citation type="submission" date="2019-02" db="EMBL/GenBank/DDBJ databases">
        <title>Deep-cultivation of Planctomycetes and their phenomic and genomic characterization uncovers novel biology.</title>
        <authorList>
            <person name="Wiegand S."/>
            <person name="Jogler M."/>
            <person name="Boedeker C."/>
            <person name="Pinto D."/>
            <person name="Vollmers J."/>
            <person name="Rivas-Marin E."/>
            <person name="Kohn T."/>
            <person name="Peeters S.H."/>
            <person name="Heuer A."/>
            <person name="Rast P."/>
            <person name="Oberbeckmann S."/>
            <person name="Bunk B."/>
            <person name="Jeske O."/>
            <person name="Meyerdierks A."/>
            <person name="Storesund J.E."/>
            <person name="Kallscheuer N."/>
            <person name="Luecker S."/>
            <person name="Lage O.M."/>
            <person name="Pohl T."/>
            <person name="Merkel B.J."/>
            <person name="Hornburger P."/>
            <person name="Mueller R.-W."/>
            <person name="Bruemmer F."/>
            <person name="Labrenz M."/>
            <person name="Spormann A.M."/>
            <person name="Op den Camp H."/>
            <person name="Overmann J."/>
            <person name="Amann R."/>
            <person name="Jetten M.S.M."/>
            <person name="Mascher T."/>
            <person name="Medema M.H."/>
            <person name="Devos D.P."/>
            <person name="Kaster A.-K."/>
            <person name="Ovreas L."/>
            <person name="Rohde M."/>
            <person name="Galperin M.Y."/>
            <person name="Jogler C."/>
        </authorList>
    </citation>
    <scope>NUCLEOTIDE SEQUENCE [LARGE SCALE GENOMIC DNA]</scope>
    <source>
        <strain evidence="3 4">Pla85_3_4</strain>
    </source>
</reference>
<name>A0A518DN85_9BACT</name>
<keyword evidence="4" id="KW-1185">Reference proteome</keyword>
<keyword evidence="3" id="KW-0378">Hydrolase</keyword>
<dbReference type="PANTHER" id="PTHR43194">
    <property type="entry name" value="HYDROLASE ALPHA/BETA FOLD FAMILY"/>
    <property type="match status" value="1"/>
</dbReference>